<dbReference type="STRING" id="585529.HMPREF0291_11963"/>
<feature type="compositionally biased region" description="Basic and acidic residues" evidence="1">
    <location>
        <begin position="1"/>
        <end position="12"/>
    </location>
</feature>
<proteinExistence type="predicted"/>
<feature type="region of interest" description="Disordered" evidence="1">
    <location>
        <begin position="1"/>
        <end position="25"/>
    </location>
</feature>
<name>D7WDS5_9CORY</name>
<evidence type="ECO:0000313" key="5">
    <source>
        <dbReference type="Proteomes" id="UP000004208"/>
    </source>
</evidence>
<accession>D7WDS5</accession>
<dbReference type="AlphaFoldDB" id="D7WDS5"/>
<dbReference type="Pfam" id="PF08044">
    <property type="entry name" value="DUF1707"/>
    <property type="match status" value="1"/>
</dbReference>
<keyword evidence="2" id="KW-0472">Membrane</keyword>
<feature type="transmembrane region" description="Helical" evidence="2">
    <location>
        <begin position="102"/>
        <end position="120"/>
    </location>
</feature>
<keyword evidence="2" id="KW-1133">Transmembrane helix</keyword>
<gene>
    <name evidence="4" type="ORF">HMPREF0291_11963</name>
</gene>
<reference evidence="4" key="1">
    <citation type="submission" date="2010-06" db="EMBL/GenBank/DDBJ databases">
        <authorList>
            <person name="Muzny D."/>
            <person name="Qin X."/>
            <person name="Buhay C."/>
            <person name="Dugan-Rocha S."/>
            <person name="Ding Y."/>
            <person name="Chen G."/>
            <person name="Hawes A."/>
            <person name="Holder M."/>
            <person name="Jhangiani S."/>
            <person name="Johnson A."/>
            <person name="Khan Z."/>
            <person name="Li Z."/>
            <person name="Liu W."/>
            <person name="Liu X."/>
            <person name="Perez L."/>
            <person name="Shen H."/>
            <person name="Wang Q."/>
            <person name="Watt J."/>
            <person name="Xi L."/>
            <person name="Xin Y."/>
            <person name="Zhou J."/>
            <person name="Deng J."/>
            <person name="Jiang H."/>
            <person name="Liu Y."/>
            <person name="Qu J."/>
            <person name="Song X.-Z."/>
            <person name="Zhang L."/>
            <person name="Villasana D."/>
            <person name="Johnson A."/>
            <person name="Liu J."/>
            <person name="Liyanage D."/>
            <person name="Lorensuhewa L."/>
            <person name="Robinson T."/>
            <person name="Song A."/>
            <person name="Song B.-B."/>
            <person name="Dinh H."/>
            <person name="Thornton R."/>
            <person name="Coyle M."/>
            <person name="Francisco L."/>
            <person name="Jackson L."/>
            <person name="Javaid M."/>
            <person name="Korchina V."/>
            <person name="Kovar C."/>
            <person name="Mata R."/>
            <person name="Mathew T."/>
            <person name="Ngo R."/>
            <person name="Nguyen L."/>
            <person name="Nguyen N."/>
            <person name="Okwuonu G."/>
            <person name="Ongeri F."/>
            <person name="Pham C."/>
            <person name="Simmons D."/>
            <person name="Wilczek-Boney K."/>
            <person name="Hale W."/>
            <person name="Jakkamsetti A."/>
            <person name="Pham P."/>
            <person name="Ruth R."/>
            <person name="San Lucas F."/>
            <person name="Warren J."/>
            <person name="Zhang J."/>
            <person name="Zhao Z."/>
            <person name="Zhou C."/>
            <person name="Zhu D."/>
            <person name="Lee S."/>
            <person name="Bess C."/>
            <person name="Blankenburg K."/>
            <person name="Forbes L."/>
            <person name="Fu Q."/>
            <person name="Gubbala S."/>
            <person name="Hirani K."/>
            <person name="Jayaseelan J.C."/>
            <person name="Lara F."/>
            <person name="Munidasa M."/>
            <person name="Palculict T."/>
            <person name="Patil S."/>
            <person name="Pu L.-L."/>
            <person name="Saada N."/>
            <person name="Tang L."/>
            <person name="Weissenberger G."/>
            <person name="Zhu Y."/>
            <person name="Hemphill L."/>
            <person name="Shang Y."/>
            <person name="Youmans B."/>
            <person name="Ayvaz T."/>
            <person name="Ross M."/>
            <person name="Santibanez J."/>
            <person name="Aqrawi P."/>
            <person name="Gross S."/>
            <person name="Joshi V."/>
            <person name="Fowler G."/>
            <person name="Nazareth L."/>
            <person name="Reid J."/>
            <person name="Worley K."/>
            <person name="Petrosino J."/>
            <person name="Highlander S."/>
            <person name="Gibbs R."/>
        </authorList>
    </citation>
    <scope>NUCLEOTIDE SEQUENCE [LARGE SCALE GENOMIC DNA]</scope>
    <source>
        <strain evidence="4">ATCC 33030</strain>
    </source>
</reference>
<feature type="transmembrane region" description="Helical" evidence="2">
    <location>
        <begin position="126"/>
        <end position="145"/>
    </location>
</feature>
<evidence type="ECO:0000259" key="3">
    <source>
        <dbReference type="Pfam" id="PF08044"/>
    </source>
</evidence>
<protein>
    <recommendedName>
        <fullName evidence="3">DUF1707 domain-containing protein</fullName>
    </recommendedName>
</protein>
<dbReference type="Proteomes" id="UP000004208">
    <property type="component" value="Unassembled WGS sequence"/>
</dbReference>
<organism evidence="4 5">
    <name type="scientific">Corynebacterium genitalium ATCC 33030</name>
    <dbReference type="NCBI Taxonomy" id="585529"/>
    <lineage>
        <taxon>Bacteria</taxon>
        <taxon>Bacillati</taxon>
        <taxon>Actinomycetota</taxon>
        <taxon>Actinomycetes</taxon>
        <taxon>Mycobacteriales</taxon>
        <taxon>Corynebacteriaceae</taxon>
        <taxon>Corynebacterium</taxon>
    </lineage>
</organism>
<evidence type="ECO:0000256" key="2">
    <source>
        <dbReference type="SAM" id="Phobius"/>
    </source>
</evidence>
<dbReference type="HOGENOM" id="CLU_102484_1_0_11"/>
<dbReference type="eggNOG" id="ENOG50339YM">
    <property type="taxonomic scope" value="Bacteria"/>
</dbReference>
<keyword evidence="2" id="KW-0812">Transmembrane</keyword>
<evidence type="ECO:0000256" key="1">
    <source>
        <dbReference type="SAM" id="MobiDB-lite"/>
    </source>
</evidence>
<comment type="caution">
    <text evidence="4">The sequence shown here is derived from an EMBL/GenBank/DDBJ whole genome shotgun (WGS) entry which is preliminary data.</text>
</comment>
<dbReference type="InterPro" id="IPR012551">
    <property type="entry name" value="DUF1707_SHOCT-like"/>
</dbReference>
<keyword evidence="5" id="KW-1185">Reference proteome</keyword>
<dbReference type="EMBL" id="ACLJ02000003">
    <property type="protein sequence ID" value="EFK54306.1"/>
    <property type="molecule type" value="Genomic_DNA"/>
</dbReference>
<sequence>MRKLSKEDEMAESHGAPNVRVGDTERSTALDRLGEHFANGYLTPAEFEERSGQAAAARTRGEISALFTDLPEVSEGPVPAPAHRDSDAELENMIARKRKLDSALAVLWAATMTMFFLGMFVFSWDYFWVVLPVAGVLTAGLYTFYGISDEDDEVLEEIMEDANKERAERLRLAHQRRKELGK</sequence>
<feature type="domain" description="DUF1707" evidence="3">
    <location>
        <begin position="19"/>
        <end position="71"/>
    </location>
</feature>
<evidence type="ECO:0000313" key="4">
    <source>
        <dbReference type="EMBL" id="EFK54306.1"/>
    </source>
</evidence>